<organism evidence="1 2">
    <name type="scientific">Rhododendron molle</name>
    <name type="common">Chinese azalea</name>
    <name type="synonym">Azalea mollis</name>
    <dbReference type="NCBI Taxonomy" id="49168"/>
    <lineage>
        <taxon>Eukaryota</taxon>
        <taxon>Viridiplantae</taxon>
        <taxon>Streptophyta</taxon>
        <taxon>Embryophyta</taxon>
        <taxon>Tracheophyta</taxon>
        <taxon>Spermatophyta</taxon>
        <taxon>Magnoliopsida</taxon>
        <taxon>eudicotyledons</taxon>
        <taxon>Gunneridae</taxon>
        <taxon>Pentapetalae</taxon>
        <taxon>asterids</taxon>
        <taxon>Ericales</taxon>
        <taxon>Ericaceae</taxon>
        <taxon>Ericoideae</taxon>
        <taxon>Rhodoreae</taxon>
        <taxon>Rhododendron</taxon>
    </lineage>
</organism>
<sequence length="1426" mass="160068">MMLPRTCCIEESSRLKEEDKLIMTIVLALCVSRFVVSELQLLEAMEHIMTMFCGNSVSLYECGNNCTSGLSPIINPYSCINHVLVISIDILVVFVCLFTFVYKPSSSKTLALPDSQRYFTLRNSSAILSVALGLIYFGLGIWIVVEKLVSQHSIIPLHGWLRVLFQGFTWLFLATTVSLRRQRYPHIMTIRLCSVLVFLFSGFLFIPSMWVSVVDKVVSVMCVLDMISFSAAILLLFCAFGDQKYAETNIDALNKPRQGESADSGDENVTPFAKAGFLSRMSFWWLSPLLKRGKEKVLEDKDIPKLRQVDRAETCYFILKEKLSKQKEKGTLNPSVLKTVFLWQLKAILVSGFFALIKVLTLATGPLFLRAFILVAEGKETFKYEGYALTAGLFLAKCFEALSERQWRFRTRLIGLQIRSLLTAAIYQKQLKLSNAAKTNHSPGQITNYVMLDAYRIGEFPYWIHQTWTIGLQICLAFLIVYYAMGTAAIAAVVVIVLTVLANYPAAKLQHKYLTKLMVAQDRRLKAMAEALTNMKVLKLYAWETHFKNAVEKVRREESNNLLSVLSQKGYYMVLFWVSPIMVSVATFWACYLLGNPINASNVFTFLAAFRILQEPIRMIPDVWAVFIEAKVSFSRIMKFLNAPELQNRYTKKKRDVEGLNQAIFISTTSISWDSSSLKPTLNDINLVVHCGVKIAVCGEVGSGKSTLIAAILGEVPDINGIVQVYGKIAYVSQTAWIQTGTIQENILFGCTVDQHRYEEVLEKCSLKKDLEMLPFADSTIIGERGVNLSGGQKQRVQLARALYNDADIYLLDDPFSAVDARTATSLFNLVSEGKIVEAGTYDQLLASSQQFQNLVNAHKATSDSDLQSEFGFEEPKTPEEEIQKIYTEPHQRESLGDRLIKEEERETGDTCLKPYIQYLKQSKGFLYLFLSVIVHCVFIIGQFVQSRWLAAHLQESSVSSDMSIVDLELVFIFTLSIGNTMNAYFSFGVLASLTWPILFVILPMVIVTIILQRFYFASAKELMRIDGTTKSSVASHLAESVAGAVTIRAFGEEDRFFSENLQLIDANASSFFHQFSANEWLFQCLEILCAIVLSCSALGITFLSNDASKSGFIGMVLSYGLTLNTFLVSSVQSQCTLSNSIIAVERLEQYMHIPSEAPEIIEGNRPTLNWPEFGKVEIRDLKVRYRPNSPLVLRGISCVFEGGDNIGIVGRTGSGKTTLISALFCLIEPTEGSIIVDGINISTLGLHDLRSHFGVIPQDPTLFSGSVRYNLDPLMEHTDQEIWAVLDKCQLREAVQEKEEALDALVVQDGSNWSMGQRQLFCLGRVLLKRRKILVLDEATASIDNATDSLIQKIMRTEFADCTVITVAHRIPTVMDSTMVLSISDGKVVEYDRPMKLMSNEDSLFRQLVKEYWSHSRNVSGHLDD</sequence>
<dbReference type="Proteomes" id="UP001062846">
    <property type="component" value="Chromosome 1"/>
</dbReference>
<name>A0ACC0PZW5_RHOML</name>
<proteinExistence type="predicted"/>
<evidence type="ECO:0000313" key="1">
    <source>
        <dbReference type="EMBL" id="KAI8571312.1"/>
    </source>
</evidence>
<reference evidence="1" key="1">
    <citation type="submission" date="2022-02" db="EMBL/GenBank/DDBJ databases">
        <title>Plant Genome Project.</title>
        <authorList>
            <person name="Zhang R.-G."/>
        </authorList>
    </citation>
    <scope>NUCLEOTIDE SEQUENCE</scope>
    <source>
        <strain evidence="1">AT1</strain>
    </source>
</reference>
<comment type="caution">
    <text evidence="1">The sequence shown here is derived from an EMBL/GenBank/DDBJ whole genome shotgun (WGS) entry which is preliminary data.</text>
</comment>
<accession>A0ACC0PZW5</accession>
<dbReference type="EMBL" id="CM046388">
    <property type="protein sequence ID" value="KAI8571312.1"/>
    <property type="molecule type" value="Genomic_DNA"/>
</dbReference>
<evidence type="ECO:0000313" key="2">
    <source>
        <dbReference type="Proteomes" id="UP001062846"/>
    </source>
</evidence>
<protein>
    <submittedName>
        <fullName evidence="1">Uncharacterized protein</fullName>
    </submittedName>
</protein>
<keyword evidence="2" id="KW-1185">Reference proteome</keyword>
<gene>
    <name evidence="1" type="ORF">RHMOL_Rhmol01G0109700</name>
</gene>